<evidence type="ECO:0000313" key="2">
    <source>
        <dbReference type="Proteomes" id="UP000789396"/>
    </source>
</evidence>
<dbReference type="EMBL" id="CAJVPZ010071738">
    <property type="protein sequence ID" value="CAG8800916.1"/>
    <property type="molecule type" value="Genomic_DNA"/>
</dbReference>
<feature type="non-terminal residue" evidence="1">
    <location>
        <position position="48"/>
    </location>
</feature>
<comment type="caution">
    <text evidence="1">The sequence shown here is derived from an EMBL/GenBank/DDBJ whole genome shotgun (WGS) entry which is preliminary data.</text>
</comment>
<keyword evidence="2" id="KW-1185">Reference proteome</keyword>
<organism evidence="1 2">
    <name type="scientific">Racocetra fulgida</name>
    <dbReference type="NCBI Taxonomy" id="60492"/>
    <lineage>
        <taxon>Eukaryota</taxon>
        <taxon>Fungi</taxon>
        <taxon>Fungi incertae sedis</taxon>
        <taxon>Mucoromycota</taxon>
        <taxon>Glomeromycotina</taxon>
        <taxon>Glomeromycetes</taxon>
        <taxon>Diversisporales</taxon>
        <taxon>Gigasporaceae</taxon>
        <taxon>Racocetra</taxon>
    </lineage>
</organism>
<evidence type="ECO:0000313" key="1">
    <source>
        <dbReference type="EMBL" id="CAG8800916.1"/>
    </source>
</evidence>
<name>A0A9N9P8Y6_9GLOM</name>
<accession>A0A9N9P8Y6</accession>
<protein>
    <submittedName>
        <fullName evidence="1">2171_t:CDS:1</fullName>
    </submittedName>
</protein>
<gene>
    <name evidence="1" type="ORF">RFULGI_LOCUS17707</name>
</gene>
<dbReference type="OrthoDB" id="10332502at2759"/>
<dbReference type="Proteomes" id="UP000789396">
    <property type="component" value="Unassembled WGS sequence"/>
</dbReference>
<proteinExistence type="predicted"/>
<reference evidence="1" key="1">
    <citation type="submission" date="2021-06" db="EMBL/GenBank/DDBJ databases">
        <authorList>
            <person name="Kallberg Y."/>
            <person name="Tangrot J."/>
            <person name="Rosling A."/>
        </authorList>
    </citation>
    <scope>NUCLEOTIDE SEQUENCE</scope>
    <source>
        <strain evidence="1">IN212</strain>
    </source>
</reference>
<sequence>AISYLLDHHIEDDLSFTPAVCYESLMNVSIFIEFQVFSIHEGVSYAAG</sequence>
<dbReference type="AlphaFoldDB" id="A0A9N9P8Y6"/>
<feature type="non-terminal residue" evidence="1">
    <location>
        <position position="1"/>
    </location>
</feature>